<comment type="similarity">
    <text evidence="1">Belongs to the class-II fumarase/aspartase family. Aspartase subfamily.</text>
</comment>
<dbReference type="NCBIfam" id="TIGR00979">
    <property type="entry name" value="fumC_II"/>
    <property type="match status" value="1"/>
</dbReference>
<dbReference type="InterPro" id="IPR008948">
    <property type="entry name" value="L-Aspartase-like"/>
</dbReference>
<feature type="site" description="Important for catalytic activity" evidence="5">
    <location>
        <position position="329"/>
    </location>
</feature>
<feature type="binding site" description="in site B" evidence="5">
    <location>
        <begin position="127"/>
        <end position="130"/>
    </location>
    <ligand>
        <name>substrate</name>
    </ligand>
</feature>
<dbReference type="UniPathway" id="UPA00223">
    <property type="reaction ID" value="UER01007"/>
</dbReference>
<feature type="binding site" evidence="5">
    <location>
        <position position="317"/>
    </location>
    <ligand>
        <name>substrate</name>
    </ligand>
</feature>
<dbReference type="PRINTS" id="PR00145">
    <property type="entry name" value="ARGSUCLYASE"/>
</dbReference>
<feature type="binding site" evidence="5">
    <location>
        <begin position="96"/>
        <end position="98"/>
    </location>
    <ligand>
        <name>substrate</name>
    </ligand>
</feature>
<dbReference type="GO" id="GO:0006099">
    <property type="term" value="P:tricarboxylic acid cycle"/>
    <property type="evidence" value="ECO:0007669"/>
    <property type="project" value="UniProtKB-UniRule"/>
</dbReference>
<protein>
    <recommendedName>
        <fullName evidence="5">Fumarate hydratase class II</fullName>
        <shortName evidence="5">Fumarase C</shortName>
        <ecNumber evidence="5">4.2.1.2</ecNumber>
    </recommendedName>
    <alternativeName>
        <fullName evidence="5">Aerobic fumarase</fullName>
    </alternativeName>
    <alternativeName>
        <fullName evidence="5">Iron-independent fumarase</fullName>
    </alternativeName>
</protein>
<evidence type="ECO:0000313" key="8">
    <source>
        <dbReference type="EMBL" id="VEV98539.1"/>
    </source>
</evidence>
<evidence type="ECO:0000256" key="1">
    <source>
        <dbReference type="ARBA" id="ARBA00005596"/>
    </source>
</evidence>
<dbReference type="InterPro" id="IPR005677">
    <property type="entry name" value="Fum_hydII"/>
</dbReference>
<evidence type="ECO:0000256" key="4">
    <source>
        <dbReference type="ARBA" id="ARBA00023239"/>
    </source>
</evidence>
<dbReference type="PANTHER" id="PTHR11444">
    <property type="entry name" value="ASPARTATEAMMONIA/ARGININOSUCCINATE/ADENYLOSUCCINATE LYASE"/>
    <property type="match status" value="1"/>
</dbReference>
<evidence type="ECO:0000256" key="2">
    <source>
        <dbReference type="ARBA" id="ARBA00009084"/>
    </source>
</evidence>
<dbReference type="Gene3D" id="1.20.200.10">
    <property type="entry name" value="Fumarase/aspartase (Central domain)"/>
    <property type="match status" value="1"/>
</dbReference>
<feature type="domain" description="Fumarase C C-terminal" evidence="7">
    <location>
        <begin position="406"/>
        <end position="458"/>
    </location>
</feature>
<dbReference type="InterPro" id="IPR000362">
    <property type="entry name" value="Fumarate_lyase_fam"/>
</dbReference>
<dbReference type="Gene3D" id="1.10.275.10">
    <property type="entry name" value="Fumarase/aspartase (N-terminal domain)"/>
    <property type="match status" value="1"/>
</dbReference>
<keyword evidence="5" id="KW-0816">Tricarboxylic acid cycle</keyword>
<dbReference type="CDD" id="cd01362">
    <property type="entry name" value="Fumarase_classII"/>
    <property type="match status" value="1"/>
</dbReference>
<feature type="binding site" evidence="5">
    <location>
        <begin position="137"/>
        <end position="139"/>
    </location>
    <ligand>
        <name>substrate</name>
    </ligand>
</feature>
<dbReference type="GO" id="GO:0006106">
    <property type="term" value="P:fumarate metabolic process"/>
    <property type="evidence" value="ECO:0007669"/>
    <property type="project" value="InterPro"/>
</dbReference>
<evidence type="ECO:0000259" key="6">
    <source>
        <dbReference type="Pfam" id="PF00206"/>
    </source>
</evidence>
<dbReference type="SUPFAM" id="SSF48557">
    <property type="entry name" value="L-aspartase-like"/>
    <property type="match status" value="1"/>
</dbReference>
<feature type="binding site" evidence="5">
    <location>
        <begin position="322"/>
        <end position="324"/>
    </location>
    <ligand>
        <name>substrate</name>
    </ligand>
</feature>
<dbReference type="InterPro" id="IPR020557">
    <property type="entry name" value="Fumarate_lyase_CS"/>
</dbReference>
<comment type="subcellular location">
    <subcellularLocation>
        <location evidence="5">Cytoplasm</location>
    </subcellularLocation>
</comment>
<proteinExistence type="inferred from homology"/>
<dbReference type="FunFam" id="1.10.275.10:FF:000001">
    <property type="entry name" value="Fumarate hydratase, mitochondrial"/>
    <property type="match status" value="1"/>
</dbReference>
<evidence type="ECO:0000256" key="3">
    <source>
        <dbReference type="ARBA" id="ARBA00011881"/>
    </source>
</evidence>
<dbReference type="FunFam" id="1.10.40.30:FF:000002">
    <property type="entry name" value="Fumarate hydratase class II"/>
    <property type="match status" value="1"/>
</dbReference>
<evidence type="ECO:0000259" key="7">
    <source>
        <dbReference type="Pfam" id="PF10415"/>
    </source>
</evidence>
<dbReference type="GO" id="GO:0004333">
    <property type="term" value="F:fumarate hydratase activity"/>
    <property type="evidence" value="ECO:0007669"/>
    <property type="project" value="UniProtKB-UniRule"/>
</dbReference>
<comment type="catalytic activity">
    <reaction evidence="5">
        <text>(S)-malate = fumarate + H2O</text>
        <dbReference type="Rhea" id="RHEA:12460"/>
        <dbReference type="ChEBI" id="CHEBI:15377"/>
        <dbReference type="ChEBI" id="CHEBI:15589"/>
        <dbReference type="ChEBI" id="CHEBI:29806"/>
        <dbReference type="EC" id="4.2.1.2"/>
    </reaction>
</comment>
<dbReference type="PANTHER" id="PTHR11444:SF1">
    <property type="entry name" value="FUMARATE HYDRATASE, MITOCHONDRIAL"/>
    <property type="match status" value="1"/>
</dbReference>
<dbReference type="FunFam" id="1.20.200.10:FF:000001">
    <property type="entry name" value="Fumarate hydratase, mitochondrial"/>
    <property type="match status" value="1"/>
</dbReference>
<dbReference type="InterPro" id="IPR018951">
    <property type="entry name" value="Fumarase_C_C"/>
</dbReference>
<dbReference type="EMBL" id="LR215729">
    <property type="protein sequence ID" value="VEV98539.1"/>
    <property type="molecule type" value="Genomic_DNA"/>
</dbReference>
<dbReference type="InterPro" id="IPR022761">
    <property type="entry name" value="Fumarate_lyase_N"/>
</dbReference>
<dbReference type="PRINTS" id="PR00149">
    <property type="entry name" value="FUMRATELYASE"/>
</dbReference>
<name>A0A653E728_9PSED</name>
<feature type="active site" description="Proton donor/acceptor" evidence="5">
    <location>
        <position position="186"/>
    </location>
</feature>
<comment type="similarity">
    <text evidence="2 5">Belongs to the class-II fumarase/aspartase family. Fumarase subfamily.</text>
</comment>
<dbReference type="GO" id="GO:0005737">
    <property type="term" value="C:cytoplasm"/>
    <property type="evidence" value="ECO:0007669"/>
    <property type="project" value="UniProtKB-SubCell"/>
</dbReference>
<organism evidence="8">
    <name type="scientific">Pseudomonas marincola</name>
    <dbReference type="NCBI Taxonomy" id="437900"/>
    <lineage>
        <taxon>Bacteria</taxon>
        <taxon>Pseudomonadati</taxon>
        <taxon>Pseudomonadota</taxon>
        <taxon>Gammaproteobacteria</taxon>
        <taxon>Pseudomonadales</taxon>
        <taxon>Pseudomonadaceae</taxon>
        <taxon>Pseudomonas</taxon>
    </lineage>
</organism>
<dbReference type="HAMAP" id="MF_00743">
    <property type="entry name" value="FumaraseC"/>
    <property type="match status" value="1"/>
</dbReference>
<dbReference type="Pfam" id="PF00206">
    <property type="entry name" value="Lyase_1"/>
    <property type="match status" value="1"/>
</dbReference>
<feature type="binding site" evidence="5">
    <location>
        <position position="185"/>
    </location>
    <ligand>
        <name>substrate</name>
    </ligand>
</feature>
<comment type="subunit">
    <text evidence="3 5">Homotetramer.</text>
</comment>
<dbReference type="NCBIfam" id="NF008909">
    <property type="entry name" value="PRK12273.1"/>
    <property type="match status" value="1"/>
</dbReference>
<comment type="function">
    <text evidence="5">Involved in the TCA cycle. Catalyzes the stereospecific interconversion of fumarate to L-malate.</text>
</comment>
<reference evidence="8" key="1">
    <citation type="submission" date="2019-02" db="EMBL/GenBank/DDBJ databases">
        <authorList>
            <consortium name="Genoscope - CEA"/>
            <person name="William W."/>
        </authorList>
    </citation>
    <scope>NUCLEOTIDE SEQUENCE [LARGE SCALE GENOMIC DNA]</scope>
    <source>
        <strain evidence="8">YSy11</strain>
    </source>
</reference>
<dbReference type="EC" id="4.2.1.2" evidence="5"/>
<keyword evidence="5" id="KW-0963">Cytoplasm</keyword>
<evidence type="ECO:0000256" key="5">
    <source>
        <dbReference type="HAMAP-Rule" id="MF_00743"/>
    </source>
</evidence>
<dbReference type="InterPro" id="IPR024083">
    <property type="entry name" value="Fumarase/histidase_N"/>
</dbReference>
<feature type="domain" description="Fumarate lyase N-terminal" evidence="6">
    <location>
        <begin position="10"/>
        <end position="340"/>
    </location>
</feature>
<gene>
    <name evidence="5 8" type="primary">fumC</name>
    <name evidence="8" type="ORF">PMYSY11_3495</name>
</gene>
<dbReference type="RefSeq" id="WP_150548972.1">
    <property type="nucleotide sequence ID" value="NZ_JBALWF010000017.1"/>
</dbReference>
<accession>A0A653E728</accession>
<comment type="miscellaneous">
    <text evidence="5">There are 2 substrate-binding sites: the catalytic A site, and the non-catalytic B site that may play a role in the transfer of substrate or product between the active site and the solvent. Alternatively, the B site may bind allosteric effectors.</text>
</comment>
<dbReference type="GO" id="GO:0006108">
    <property type="term" value="P:malate metabolic process"/>
    <property type="evidence" value="ECO:0007669"/>
    <property type="project" value="TreeGrafter"/>
</dbReference>
<dbReference type="PROSITE" id="PS00163">
    <property type="entry name" value="FUMARATE_LYASES"/>
    <property type="match status" value="1"/>
</dbReference>
<keyword evidence="4 5" id="KW-0456">Lyase</keyword>
<dbReference type="Gene3D" id="1.10.40.30">
    <property type="entry name" value="Fumarase/aspartase (C-terminal domain)"/>
    <property type="match status" value="1"/>
</dbReference>
<sequence>MSRKETDSIGAIDVPEDAYWGAQTQRSLINFAIGQERMPIAVVHALATIKKAAARVNNRNGSLPQDVARLIEQAADEVIGGQLDEQFPLVVWQTGSGTQTNMNVNEVIAGRANELATGARGGKSPVHPNDHVNRSQSSNDCFPTAMHIATASAVYNQLLPAIAELSGGLAEQAARHGNVIKTGRTHMMDATPITFGQELSAFVAQLDYAERAIRSALPAVCELAQGGTAVGTGLNAPAGFAEAIAGELAALTGMPLISAPNKFAALAGHEPLTIMSGALKTLAATLMKIANDLRLLGSGPRAGFAEVRLPANEPGSSIMPGKVNPTQCEALSMLACQVMGNDTTITFAASQGHLQLNVFKPVIINSLLQSIRLLADGCSNFQAHCIAGLEPDAAKMSEHLERGLMLVTALNPHIGYDKAAEIAKQAYQQGTTLREAALQLGYVTEEEFSEWVRPESMLGNGHTH</sequence>
<dbReference type="NCBIfam" id="NF009089">
    <property type="entry name" value="PRK12425.1"/>
    <property type="match status" value="1"/>
</dbReference>
<feature type="active site" evidence="5">
    <location>
        <position position="316"/>
    </location>
</feature>
<comment type="pathway">
    <text evidence="5">Carbohydrate metabolism; tricarboxylic acid cycle; (S)-malate from fumarate: step 1/1.</text>
</comment>
<dbReference type="AlphaFoldDB" id="A0A653E728"/>
<dbReference type="Pfam" id="PF10415">
    <property type="entry name" value="FumaraseC_C"/>
    <property type="match status" value="1"/>
</dbReference>